<name>A0AA35WKF6_GEOBA</name>
<dbReference type="Proteomes" id="UP001174909">
    <property type="component" value="Unassembled WGS sequence"/>
</dbReference>
<comment type="caution">
    <text evidence="1">The sequence shown here is derived from an EMBL/GenBank/DDBJ whole genome shotgun (WGS) entry which is preliminary data.</text>
</comment>
<protein>
    <submittedName>
        <fullName evidence="1">Uncharacterized protein</fullName>
    </submittedName>
</protein>
<organism evidence="1 2">
    <name type="scientific">Geodia barretti</name>
    <name type="common">Barrett's horny sponge</name>
    <dbReference type="NCBI Taxonomy" id="519541"/>
    <lineage>
        <taxon>Eukaryota</taxon>
        <taxon>Metazoa</taxon>
        <taxon>Porifera</taxon>
        <taxon>Demospongiae</taxon>
        <taxon>Heteroscleromorpha</taxon>
        <taxon>Tetractinellida</taxon>
        <taxon>Astrophorina</taxon>
        <taxon>Geodiidae</taxon>
        <taxon>Geodia</taxon>
    </lineage>
</organism>
<gene>
    <name evidence="1" type="ORF">GBAR_LOCUS10703</name>
</gene>
<evidence type="ECO:0000313" key="1">
    <source>
        <dbReference type="EMBL" id="CAI8017695.1"/>
    </source>
</evidence>
<evidence type="ECO:0000313" key="2">
    <source>
        <dbReference type="Proteomes" id="UP001174909"/>
    </source>
</evidence>
<keyword evidence="2" id="KW-1185">Reference proteome</keyword>
<accession>A0AA35WKF6</accession>
<dbReference type="AlphaFoldDB" id="A0AA35WKF6"/>
<proteinExistence type="predicted"/>
<reference evidence="1" key="1">
    <citation type="submission" date="2023-03" db="EMBL/GenBank/DDBJ databases">
        <authorList>
            <person name="Steffen K."/>
            <person name="Cardenas P."/>
        </authorList>
    </citation>
    <scope>NUCLEOTIDE SEQUENCE</scope>
</reference>
<sequence length="142" mass="15452">MIITGRRALIEALSLSRASRRSVSTGGGGLGARSPSARLLTTLQQEPAGNFRGRGQEGFPCLSRIREKSGPLEKIRATTGKWWRVTKYFHTRTSSTSSTVGAFHGWTWRMKRGGSSTLNAATPSCCAPASRRLRTLAAPRYV</sequence>
<dbReference type="EMBL" id="CASHTH010001649">
    <property type="protein sequence ID" value="CAI8017695.1"/>
    <property type="molecule type" value="Genomic_DNA"/>
</dbReference>